<proteinExistence type="predicted"/>
<comment type="caution">
    <text evidence="2">The sequence shown here is derived from an EMBL/GenBank/DDBJ whole genome shotgun (WGS) entry which is preliminary data.</text>
</comment>
<dbReference type="AlphaFoldDB" id="A0AAV4X617"/>
<accession>A0AAV4X617</accession>
<reference evidence="2 3" key="1">
    <citation type="submission" date="2021-06" db="EMBL/GenBank/DDBJ databases">
        <title>Caerostris darwini draft genome.</title>
        <authorList>
            <person name="Kono N."/>
            <person name="Arakawa K."/>
        </authorList>
    </citation>
    <scope>NUCLEOTIDE SEQUENCE [LARGE SCALE GENOMIC DNA]</scope>
</reference>
<dbReference type="Proteomes" id="UP001054837">
    <property type="component" value="Unassembled WGS sequence"/>
</dbReference>
<evidence type="ECO:0000256" key="1">
    <source>
        <dbReference type="SAM" id="MobiDB-lite"/>
    </source>
</evidence>
<feature type="region of interest" description="Disordered" evidence="1">
    <location>
        <begin position="1"/>
        <end position="22"/>
    </location>
</feature>
<sequence>MKNARGDRRTIQRESRSLAEDVSECPKLLKHRDLDFLHVSYSLFLAGEEEIEKSFVLTKLNKTTEVSEADYRNHLLSRSNKAKTKLRQEVEKVVPRDGK</sequence>
<gene>
    <name evidence="2" type="ORF">CDAR_59161</name>
</gene>
<organism evidence="2 3">
    <name type="scientific">Caerostris darwini</name>
    <dbReference type="NCBI Taxonomy" id="1538125"/>
    <lineage>
        <taxon>Eukaryota</taxon>
        <taxon>Metazoa</taxon>
        <taxon>Ecdysozoa</taxon>
        <taxon>Arthropoda</taxon>
        <taxon>Chelicerata</taxon>
        <taxon>Arachnida</taxon>
        <taxon>Araneae</taxon>
        <taxon>Araneomorphae</taxon>
        <taxon>Entelegynae</taxon>
        <taxon>Araneoidea</taxon>
        <taxon>Araneidae</taxon>
        <taxon>Caerostris</taxon>
    </lineage>
</organism>
<feature type="compositionally biased region" description="Basic and acidic residues" evidence="1">
    <location>
        <begin position="1"/>
        <end position="19"/>
    </location>
</feature>
<name>A0AAV4X617_9ARAC</name>
<dbReference type="EMBL" id="BPLQ01015594">
    <property type="protein sequence ID" value="GIY89239.1"/>
    <property type="molecule type" value="Genomic_DNA"/>
</dbReference>
<protein>
    <submittedName>
        <fullName evidence="2">Uncharacterized protein</fullName>
    </submittedName>
</protein>
<evidence type="ECO:0000313" key="3">
    <source>
        <dbReference type="Proteomes" id="UP001054837"/>
    </source>
</evidence>
<keyword evidence="3" id="KW-1185">Reference proteome</keyword>
<evidence type="ECO:0000313" key="2">
    <source>
        <dbReference type="EMBL" id="GIY89239.1"/>
    </source>
</evidence>